<gene>
    <name evidence="2" type="ORF">DWY88_07335</name>
</gene>
<evidence type="ECO:0000256" key="1">
    <source>
        <dbReference type="SAM" id="SignalP"/>
    </source>
</evidence>
<feature type="signal peptide" evidence="1">
    <location>
        <begin position="1"/>
        <end position="22"/>
    </location>
</feature>
<proteinExistence type="predicted"/>
<feature type="chain" id="PRO_5039019611" description="DUF5067 domain-containing protein" evidence="1">
    <location>
        <begin position="23"/>
        <end position="159"/>
    </location>
</feature>
<organism evidence="2 3">
    <name type="scientific">Mediterraneibacter gnavus</name>
    <name type="common">Ruminococcus gnavus</name>
    <dbReference type="NCBI Taxonomy" id="33038"/>
    <lineage>
        <taxon>Bacteria</taxon>
        <taxon>Bacillati</taxon>
        <taxon>Bacillota</taxon>
        <taxon>Clostridia</taxon>
        <taxon>Lachnospirales</taxon>
        <taxon>Lachnospiraceae</taxon>
        <taxon>Mediterraneibacter</taxon>
    </lineage>
</organism>
<dbReference type="Proteomes" id="UP000286137">
    <property type="component" value="Unassembled WGS sequence"/>
</dbReference>
<name>A0A412C4R9_MEDGN</name>
<evidence type="ECO:0000313" key="3">
    <source>
        <dbReference type="Proteomes" id="UP000286137"/>
    </source>
</evidence>
<sequence length="159" mass="17679">MKKRIVTIFSVGIIALSITACGKSSGDSSEITKKLDFDIIQENLDTAFKNSETYSMYNSCDIEYDSDGNDLNIIVAVNDSIDPSLSVDYAKYAISTINYEAQRQVEGLKDYSNSDNYYGGLFDDVDAFITVAPVSASNEDDYFIFESIPRGSNREIKLH</sequence>
<dbReference type="EMBL" id="QRTJ01000011">
    <property type="protein sequence ID" value="RGQ68370.1"/>
    <property type="molecule type" value="Genomic_DNA"/>
</dbReference>
<dbReference type="RefSeq" id="WP_118013534.1">
    <property type="nucleotide sequence ID" value="NZ_OZ186750.1"/>
</dbReference>
<dbReference type="PROSITE" id="PS51257">
    <property type="entry name" value="PROKAR_LIPOPROTEIN"/>
    <property type="match status" value="1"/>
</dbReference>
<evidence type="ECO:0000313" key="2">
    <source>
        <dbReference type="EMBL" id="RGQ68370.1"/>
    </source>
</evidence>
<dbReference type="AlphaFoldDB" id="A0A412C4R9"/>
<accession>A0A412C4R9</accession>
<keyword evidence="1" id="KW-0732">Signal</keyword>
<protein>
    <recommendedName>
        <fullName evidence="4">DUF5067 domain-containing protein</fullName>
    </recommendedName>
</protein>
<reference evidence="2 3" key="1">
    <citation type="submission" date="2018-08" db="EMBL/GenBank/DDBJ databases">
        <title>A genome reference for cultivated species of the human gut microbiota.</title>
        <authorList>
            <person name="Zou Y."/>
            <person name="Xue W."/>
            <person name="Luo G."/>
        </authorList>
    </citation>
    <scope>NUCLEOTIDE SEQUENCE [LARGE SCALE GENOMIC DNA]</scope>
    <source>
        <strain evidence="2 3">AF27-4BH</strain>
    </source>
</reference>
<comment type="caution">
    <text evidence="2">The sequence shown here is derived from an EMBL/GenBank/DDBJ whole genome shotgun (WGS) entry which is preliminary data.</text>
</comment>
<evidence type="ECO:0008006" key="4">
    <source>
        <dbReference type="Google" id="ProtNLM"/>
    </source>
</evidence>